<keyword evidence="2 5" id="KW-0812">Transmembrane</keyword>
<sequence>MTKLIKKFFGLLWLTRVPIVAVSLLLAMISLKFCNTYNFYFMISLACIIMAGYIQNDILDYEIDTISASSRPLPSGTISIHQAKILYKLLVILGLVGGLASRSILCLVYVCVVLAAFYVYTKYCKASWVLKNLFTAIISTTVVFAPVLCGGKINIKVVYLGTVAFFFTLGREILMDIRDREGDQIILNVKRPPSLLGHIIAFLFIFISFMIKELFFFETDIIRYMLYALIAFILSILFMEKKSVYWIMSESIKVIFIYDLIRIYIELR</sequence>
<feature type="transmembrane region" description="Helical" evidence="5">
    <location>
        <begin position="37"/>
        <end position="54"/>
    </location>
</feature>
<feature type="transmembrane region" description="Helical" evidence="5">
    <location>
        <begin position="12"/>
        <end position="31"/>
    </location>
</feature>
<dbReference type="EMBL" id="OFSM01000028">
    <property type="protein sequence ID" value="SOY31624.1"/>
    <property type="molecule type" value="Genomic_DNA"/>
</dbReference>
<dbReference type="Pfam" id="PF01040">
    <property type="entry name" value="UbiA"/>
    <property type="match status" value="1"/>
</dbReference>
<dbReference type="PANTHER" id="PTHR42723:SF1">
    <property type="entry name" value="CHLOROPHYLL SYNTHASE, CHLOROPLASTIC"/>
    <property type="match status" value="1"/>
</dbReference>
<proteinExistence type="predicted"/>
<keyword evidence="3 5" id="KW-1133">Transmembrane helix</keyword>
<dbReference type="Gene3D" id="1.10.357.140">
    <property type="entry name" value="UbiA prenyltransferase"/>
    <property type="match status" value="1"/>
</dbReference>
<protein>
    <submittedName>
        <fullName evidence="6">Prenyltransferase</fullName>
    </submittedName>
</protein>
<evidence type="ECO:0000256" key="2">
    <source>
        <dbReference type="ARBA" id="ARBA00022692"/>
    </source>
</evidence>
<dbReference type="AlphaFoldDB" id="A0A2K4ZMB1"/>
<name>A0A2K4ZMB1_9FIRM</name>
<accession>A0A2K4ZMB1</accession>
<dbReference type="Proteomes" id="UP000236311">
    <property type="component" value="Unassembled WGS sequence"/>
</dbReference>
<feature type="transmembrane region" description="Helical" evidence="5">
    <location>
        <begin position="89"/>
        <end position="120"/>
    </location>
</feature>
<evidence type="ECO:0000256" key="3">
    <source>
        <dbReference type="ARBA" id="ARBA00022989"/>
    </source>
</evidence>
<reference evidence="6 7" key="1">
    <citation type="submission" date="2018-01" db="EMBL/GenBank/DDBJ databases">
        <authorList>
            <person name="Gaut B.S."/>
            <person name="Morton B.R."/>
            <person name="Clegg M.T."/>
            <person name="Duvall M.R."/>
        </authorList>
    </citation>
    <scope>NUCLEOTIDE SEQUENCE [LARGE SCALE GENOMIC DNA]</scope>
    <source>
        <strain evidence="6">GP69</strain>
    </source>
</reference>
<organism evidence="6 7">
    <name type="scientific">Acetatifactor muris</name>
    <dbReference type="NCBI Taxonomy" id="879566"/>
    <lineage>
        <taxon>Bacteria</taxon>
        <taxon>Bacillati</taxon>
        <taxon>Bacillota</taxon>
        <taxon>Clostridia</taxon>
        <taxon>Lachnospirales</taxon>
        <taxon>Lachnospiraceae</taxon>
        <taxon>Acetatifactor</taxon>
    </lineage>
</organism>
<evidence type="ECO:0000313" key="6">
    <source>
        <dbReference type="EMBL" id="SOY31624.1"/>
    </source>
</evidence>
<dbReference type="InterPro" id="IPR000537">
    <property type="entry name" value="UbiA_prenyltransferase"/>
</dbReference>
<keyword evidence="7" id="KW-1185">Reference proteome</keyword>
<comment type="subcellular location">
    <subcellularLocation>
        <location evidence="1">Membrane</location>
        <topology evidence="1">Multi-pass membrane protein</topology>
    </subcellularLocation>
</comment>
<dbReference type="GO" id="GO:0016020">
    <property type="term" value="C:membrane"/>
    <property type="evidence" value="ECO:0007669"/>
    <property type="project" value="UniProtKB-SubCell"/>
</dbReference>
<feature type="transmembrane region" description="Helical" evidence="5">
    <location>
        <begin position="157"/>
        <end position="175"/>
    </location>
</feature>
<feature type="transmembrane region" description="Helical" evidence="5">
    <location>
        <begin position="132"/>
        <end position="150"/>
    </location>
</feature>
<gene>
    <name evidence="6" type="ORF">AMURIS_04368</name>
</gene>
<dbReference type="PANTHER" id="PTHR42723">
    <property type="entry name" value="CHLOROPHYLL SYNTHASE"/>
    <property type="match status" value="1"/>
</dbReference>
<feature type="transmembrane region" description="Helical" evidence="5">
    <location>
        <begin position="221"/>
        <end position="239"/>
    </location>
</feature>
<dbReference type="InterPro" id="IPR044878">
    <property type="entry name" value="UbiA_sf"/>
</dbReference>
<keyword evidence="6" id="KW-0808">Transferase</keyword>
<feature type="transmembrane region" description="Helical" evidence="5">
    <location>
        <begin position="195"/>
        <end position="214"/>
    </location>
</feature>
<dbReference type="GO" id="GO:0016765">
    <property type="term" value="F:transferase activity, transferring alkyl or aryl (other than methyl) groups"/>
    <property type="evidence" value="ECO:0007669"/>
    <property type="project" value="InterPro"/>
</dbReference>
<evidence type="ECO:0000313" key="7">
    <source>
        <dbReference type="Proteomes" id="UP000236311"/>
    </source>
</evidence>
<dbReference type="RefSeq" id="WP_103241612.1">
    <property type="nucleotide sequence ID" value="NZ_JANJZD010000028.1"/>
</dbReference>
<dbReference type="InterPro" id="IPR050475">
    <property type="entry name" value="Prenyltransferase_related"/>
</dbReference>
<keyword evidence="4 5" id="KW-0472">Membrane</keyword>
<evidence type="ECO:0000256" key="4">
    <source>
        <dbReference type="ARBA" id="ARBA00023136"/>
    </source>
</evidence>
<evidence type="ECO:0000256" key="1">
    <source>
        <dbReference type="ARBA" id="ARBA00004141"/>
    </source>
</evidence>
<evidence type="ECO:0000256" key="5">
    <source>
        <dbReference type="SAM" id="Phobius"/>
    </source>
</evidence>